<dbReference type="SUPFAM" id="SSF53850">
    <property type="entry name" value="Periplasmic binding protein-like II"/>
    <property type="match status" value="1"/>
</dbReference>
<reference evidence="3" key="1">
    <citation type="submission" date="2025-08" db="UniProtKB">
        <authorList>
            <consortium name="RefSeq"/>
        </authorList>
    </citation>
    <scope>IDENTIFICATION</scope>
</reference>
<evidence type="ECO:0000313" key="3">
    <source>
        <dbReference type="RefSeq" id="WP_084545019.1"/>
    </source>
</evidence>
<protein>
    <submittedName>
        <fullName evidence="3">Substrate-binding domain-containing protein</fullName>
    </submittedName>
</protein>
<dbReference type="Pfam" id="PF13531">
    <property type="entry name" value="SBP_bac_11"/>
    <property type="match status" value="1"/>
</dbReference>
<feature type="signal peptide" evidence="1">
    <location>
        <begin position="1"/>
        <end position="24"/>
    </location>
</feature>
<sequence length="343" mass="35686">MKLNSQLRVLGIAAILMASAAAHAAPTCTTVGSSGSVGFTMAVASNFYAPAISLATPYANSQGYKIQICQDSSGNLYNSIVPSNSPQYAIFMSADTTRPANLSSSYPTLVAAGPTNYAKGIPAFLLSPNAYSATSGTYRAVNYLTTGLAAGAGANGVRSTSSLPAVSNRVKLKRSPSTPAVSTLAIGDTGLAPYGLAAAWIMGSTIGGANPPTAAFSDNMNQWNTSNVYSATTNVSATCSSMVSGSQWICSYSNIDYTLQAITNNKATAGFVSYAQVCPTWAGSTYQVDQYVLFPDYNTTQSYVQLNVTDSTAQSRAGAFLSYLAIGTSTWNTWLSSNCYKSL</sequence>
<feature type="chain" id="PRO_5034900897" evidence="1">
    <location>
        <begin position="25"/>
        <end position="343"/>
    </location>
</feature>
<dbReference type="OrthoDB" id="9785015at2"/>
<evidence type="ECO:0000256" key="1">
    <source>
        <dbReference type="SAM" id="SignalP"/>
    </source>
</evidence>
<dbReference type="AlphaFoldDB" id="A0A8B6XBB1"/>
<accession>A0A8B6XBB1</accession>
<keyword evidence="1" id="KW-0732">Signal</keyword>
<keyword evidence="2" id="KW-1185">Reference proteome</keyword>
<dbReference type="Gene3D" id="3.40.190.10">
    <property type="entry name" value="Periplasmic binding protein-like II"/>
    <property type="match status" value="2"/>
</dbReference>
<evidence type="ECO:0000313" key="2">
    <source>
        <dbReference type="Proteomes" id="UP000675920"/>
    </source>
</evidence>
<dbReference type="Proteomes" id="UP000675920">
    <property type="component" value="Unplaced"/>
</dbReference>
<organism evidence="2 3">
    <name type="scientific">Derxia gummosa DSM 723</name>
    <dbReference type="NCBI Taxonomy" id="1121388"/>
    <lineage>
        <taxon>Bacteria</taxon>
        <taxon>Pseudomonadati</taxon>
        <taxon>Pseudomonadota</taxon>
        <taxon>Betaproteobacteria</taxon>
        <taxon>Burkholderiales</taxon>
        <taxon>Alcaligenaceae</taxon>
        <taxon>Derxia</taxon>
    </lineage>
</organism>
<proteinExistence type="predicted"/>
<name>A0A8B6XBB1_9BURK</name>
<dbReference type="RefSeq" id="WP_084545019.1">
    <property type="nucleotide sequence ID" value="NZ_AXWS01000013.1"/>
</dbReference>